<protein>
    <recommendedName>
        <fullName evidence="1">Transcobalamin-like C-terminal domain-containing protein</fullName>
    </recommendedName>
</protein>
<dbReference type="Gene3D" id="2.170.130.30">
    <property type="match status" value="1"/>
</dbReference>
<accession>A0A939HA42</accession>
<dbReference type="Proteomes" id="UP000664218">
    <property type="component" value="Unassembled WGS sequence"/>
</dbReference>
<evidence type="ECO:0000313" key="2">
    <source>
        <dbReference type="EMBL" id="MBO1263558.1"/>
    </source>
</evidence>
<dbReference type="RefSeq" id="WP_207598077.1">
    <property type="nucleotide sequence ID" value="NZ_JAFNJU010000001.1"/>
</dbReference>
<dbReference type="EMBL" id="JAFNJU010000001">
    <property type="protein sequence ID" value="MBO1263558.1"/>
    <property type="molecule type" value="Genomic_DNA"/>
</dbReference>
<dbReference type="Pfam" id="PF14478">
    <property type="entry name" value="DUF4430"/>
    <property type="match status" value="1"/>
</dbReference>
<feature type="domain" description="Transcobalamin-like C-terminal" evidence="1">
    <location>
        <begin position="71"/>
        <end position="127"/>
    </location>
</feature>
<proteinExistence type="predicted"/>
<comment type="caution">
    <text evidence="2">The sequence shown here is derived from an EMBL/GenBank/DDBJ whole genome shotgun (WGS) entry which is preliminary data.</text>
</comment>
<evidence type="ECO:0000313" key="3">
    <source>
        <dbReference type="Proteomes" id="UP000664218"/>
    </source>
</evidence>
<evidence type="ECO:0000259" key="1">
    <source>
        <dbReference type="Pfam" id="PF14478"/>
    </source>
</evidence>
<gene>
    <name evidence="2" type="ORF">J3A84_00700</name>
</gene>
<keyword evidence="3" id="KW-1185">Reference proteome</keyword>
<name>A0A939HA42_9CLOT</name>
<dbReference type="AlphaFoldDB" id="A0A939HA42"/>
<dbReference type="InterPro" id="IPR027954">
    <property type="entry name" value="Transcobalamin-like_C"/>
</dbReference>
<organism evidence="2 3">
    <name type="scientific">Proteiniclasticum aestuarii</name>
    <dbReference type="NCBI Taxonomy" id="2817862"/>
    <lineage>
        <taxon>Bacteria</taxon>
        <taxon>Bacillati</taxon>
        <taxon>Bacillota</taxon>
        <taxon>Clostridia</taxon>
        <taxon>Eubacteriales</taxon>
        <taxon>Clostridiaceae</taxon>
        <taxon>Proteiniclasticum</taxon>
    </lineage>
</organism>
<sequence>MNKKITAVLVVLLLAVGGFLVYRSLTPKGEEGSKEVTINIIVESENIDYSETFRSDELFLEGLLIEHNDELQVVTEETQYGPMLMGLKGYTADMSKEFFSIKINGEDAMVGIKEIPVNDKDEYTFEVTGF</sequence>
<reference evidence="2" key="1">
    <citation type="submission" date="2021-03" db="EMBL/GenBank/DDBJ databases">
        <title>Proteiniclasticum marinus sp. nov., isolated from tidal flat sediment.</title>
        <authorList>
            <person name="Namirimu T."/>
            <person name="Yang J.-A."/>
            <person name="Yang S.-H."/>
            <person name="Kim Y.-J."/>
            <person name="Kwon K.K."/>
        </authorList>
    </citation>
    <scope>NUCLEOTIDE SEQUENCE</scope>
    <source>
        <strain evidence="2">SCR006</strain>
    </source>
</reference>